<evidence type="ECO:0000256" key="1">
    <source>
        <dbReference type="PROSITE-ProRule" id="PRU01360"/>
    </source>
</evidence>
<gene>
    <name evidence="4" type="ORF">IPZ78_04145</name>
</gene>
<organism evidence="4 5">
    <name type="scientific">Sphingobacterium bovistauri</name>
    <dbReference type="NCBI Taxonomy" id="2781959"/>
    <lineage>
        <taxon>Bacteria</taxon>
        <taxon>Pseudomonadati</taxon>
        <taxon>Bacteroidota</taxon>
        <taxon>Sphingobacteriia</taxon>
        <taxon>Sphingobacteriales</taxon>
        <taxon>Sphingobacteriaceae</taxon>
        <taxon>Sphingobacterium</taxon>
    </lineage>
</organism>
<reference evidence="4" key="1">
    <citation type="submission" date="2020-10" db="EMBL/GenBank/DDBJ databases">
        <authorList>
            <person name="Lu T."/>
            <person name="Wang Q."/>
            <person name="Han X."/>
        </authorList>
    </citation>
    <scope>NUCLEOTIDE SEQUENCE</scope>
    <source>
        <strain evidence="4">WQ 366</strain>
    </source>
</reference>
<dbReference type="Gene3D" id="2.170.130.10">
    <property type="entry name" value="TonB-dependent receptor, plug domain"/>
    <property type="match status" value="1"/>
</dbReference>
<protein>
    <submittedName>
        <fullName evidence="4">TonB-dependent receptor plug domain-containing protein</fullName>
    </submittedName>
</protein>
<evidence type="ECO:0000259" key="3">
    <source>
        <dbReference type="Pfam" id="PF07715"/>
    </source>
</evidence>
<comment type="caution">
    <text evidence="4">The sequence shown here is derived from an EMBL/GenBank/DDBJ whole genome shotgun (WGS) entry which is preliminary data.</text>
</comment>
<dbReference type="RefSeq" id="WP_225551675.1">
    <property type="nucleotide sequence ID" value="NZ_JADEYP010000005.1"/>
</dbReference>
<dbReference type="InterPro" id="IPR012910">
    <property type="entry name" value="Plug_dom"/>
</dbReference>
<feature type="domain" description="TonB-dependent receptor plug" evidence="3">
    <location>
        <begin position="114"/>
        <end position="209"/>
    </location>
</feature>
<dbReference type="PROSITE" id="PS52016">
    <property type="entry name" value="TONB_DEPENDENT_REC_3"/>
    <property type="match status" value="1"/>
</dbReference>
<evidence type="ECO:0000256" key="2">
    <source>
        <dbReference type="SAM" id="SignalP"/>
    </source>
</evidence>
<proteinExistence type="inferred from homology"/>
<accession>A0ABS7Z2G5</accession>
<dbReference type="Pfam" id="PF07715">
    <property type="entry name" value="Plug"/>
    <property type="match status" value="1"/>
</dbReference>
<keyword evidence="4" id="KW-0675">Receptor</keyword>
<keyword evidence="1" id="KW-0472">Membrane</keyword>
<dbReference type="SUPFAM" id="SSF49464">
    <property type="entry name" value="Carboxypeptidase regulatory domain-like"/>
    <property type="match status" value="1"/>
</dbReference>
<sequence>MKGKLLSTMFAVACATSMSYAQTREVSGVVTSSDGTPINGASISVVGANTATQSDASGRFKISVSSGASLNVSYIGYTAQRVSIGNSTNLSIVLASDNQTLEEVVVVGYAVSNKSVVGSFSRVSAKDIEGRPNANALEALQGKVPGLQVFTSTGEPSATQSVRLNGVGSINGGTTPLYVLDGIPVADGSIVSMNPNDFESVTVLKDASAT</sequence>
<dbReference type="EMBL" id="JADEYP010000005">
    <property type="protein sequence ID" value="MCA5004348.1"/>
    <property type="molecule type" value="Genomic_DNA"/>
</dbReference>
<evidence type="ECO:0000313" key="4">
    <source>
        <dbReference type="EMBL" id="MCA5004348.1"/>
    </source>
</evidence>
<comment type="subcellular location">
    <subcellularLocation>
        <location evidence="1">Cell outer membrane</location>
        <topology evidence="1">Multi-pass membrane protein</topology>
    </subcellularLocation>
</comment>
<name>A0ABS7Z2G5_9SPHI</name>
<dbReference type="InterPro" id="IPR008969">
    <property type="entry name" value="CarboxyPept-like_regulatory"/>
</dbReference>
<dbReference type="InterPro" id="IPR039426">
    <property type="entry name" value="TonB-dep_rcpt-like"/>
</dbReference>
<keyword evidence="1" id="KW-0812">Transmembrane</keyword>
<keyword evidence="1" id="KW-1134">Transmembrane beta strand</keyword>
<dbReference type="SUPFAM" id="SSF56935">
    <property type="entry name" value="Porins"/>
    <property type="match status" value="1"/>
</dbReference>
<dbReference type="InterPro" id="IPR037066">
    <property type="entry name" value="Plug_dom_sf"/>
</dbReference>
<evidence type="ECO:0000313" key="5">
    <source>
        <dbReference type="Proteomes" id="UP001165302"/>
    </source>
</evidence>
<feature type="chain" id="PRO_5045404257" evidence="2">
    <location>
        <begin position="22"/>
        <end position="210"/>
    </location>
</feature>
<dbReference type="Proteomes" id="UP001165302">
    <property type="component" value="Unassembled WGS sequence"/>
</dbReference>
<keyword evidence="5" id="KW-1185">Reference proteome</keyword>
<keyword evidence="2" id="KW-0732">Signal</keyword>
<dbReference type="Pfam" id="PF13715">
    <property type="entry name" value="CarbopepD_reg_2"/>
    <property type="match status" value="1"/>
</dbReference>
<dbReference type="Gene3D" id="2.60.40.1120">
    <property type="entry name" value="Carboxypeptidase-like, regulatory domain"/>
    <property type="match status" value="1"/>
</dbReference>
<comment type="similarity">
    <text evidence="1">Belongs to the TonB-dependent receptor family.</text>
</comment>
<keyword evidence="1" id="KW-0998">Cell outer membrane</keyword>
<keyword evidence="1" id="KW-0813">Transport</keyword>
<feature type="signal peptide" evidence="2">
    <location>
        <begin position="1"/>
        <end position="21"/>
    </location>
</feature>